<reference evidence="2 3" key="1">
    <citation type="journal article" date="2021" name="bioRxiv">
        <title>The Gossypium anomalum genome as a resource for cotton improvement and evolutionary analysis of hybrid incompatibility.</title>
        <authorList>
            <person name="Grover C.E."/>
            <person name="Yuan D."/>
            <person name="Arick M.A."/>
            <person name="Miller E.R."/>
            <person name="Hu G."/>
            <person name="Peterson D.G."/>
            <person name="Wendel J.F."/>
            <person name="Udall J.A."/>
        </authorList>
    </citation>
    <scope>NUCLEOTIDE SEQUENCE [LARGE SCALE GENOMIC DNA]</scope>
    <source>
        <strain evidence="2">JFW-Udall</strain>
        <tissue evidence="2">Leaf</tissue>
    </source>
</reference>
<dbReference type="AlphaFoldDB" id="A0A8J5ZP29"/>
<dbReference type="OrthoDB" id="1858881at2759"/>
<feature type="region of interest" description="Disordered" evidence="1">
    <location>
        <begin position="1"/>
        <end position="26"/>
    </location>
</feature>
<proteinExistence type="predicted"/>
<evidence type="ECO:0000313" key="3">
    <source>
        <dbReference type="Proteomes" id="UP000701853"/>
    </source>
</evidence>
<evidence type="ECO:0000256" key="1">
    <source>
        <dbReference type="SAM" id="MobiDB-lite"/>
    </source>
</evidence>
<protein>
    <submittedName>
        <fullName evidence="2">Uncharacterized protein</fullName>
    </submittedName>
</protein>
<gene>
    <name evidence="2" type="ORF">CXB51_011687</name>
</gene>
<accession>A0A8J5ZP29</accession>
<name>A0A8J5ZP29_9ROSI</name>
<comment type="caution">
    <text evidence="2">The sequence shown here is derived from an EMBL/GenBank/DDBJ whole genome shotgun (WGS) entry which is preliminary data.</text>
</comment>
<organism evidence="2 3">
    <name type="scientific">Gossypium anomalum</name>
    <dbReference type="NCBI Taxonomy" id="47600"/>
    <lineage>
        <taxon>Eukaryota</taxon>
        <taxon>Viridiplantae</taxon>
        <taxon>Streptophyta</taxon>
        <taxon>Embryophyta</taxon>
        <taxon>Tracheophyta</taxon>
        <taxon>Spermatophyta</taxon>
        <taxon>Magnoliopsida</taxon>
        <taxon>eudicotyledons</taxon>
        <taxon>Gunneridae</taxon>
        <taxon>Pentapetalae</taxon>
        <taxon>rosids</taxon>
        <taxon>malvids</taxon>
        <taxon>Malvales</taxon>
        <taxon>Malvaceae</taxon>
        <taxon>Malvoideae</taxon>
        <taxon>Gossypium</taxon>
    </lineage>
</organism>
<evidence type="ECO:0000313" key="2">
    <source>
        <dbReference type="EMBL" id="KAG8493669.1"/>
    </source>
</evidence>
<dbReference type="PANTHER" id="PTHR33872:SF2">
    <property type="entry name" value="DNA POLYMERASE EPSILON CATALYTIC SUBUNIT A"/>
    <property type="match status" value="1"/>
</dbReference>
<dbReference type="Proteomes" id="UP000701853">
    <property type="component" value="Chromosome 5"/>
</dbReference>
<sequence>MGSLMAGWDSPVSESDPTSVIRERNRSLTKEEIEAYWKSKKQTEEEHLKATFSPSYTCTHSYLETPLEEHGSKNLRSNSSQEDAETSLENIINKNGWWTRSNWAFLNEPPVLDRPTNSYKPQFHVANLAASKLNPDSGISGCVDGNGPRLVEISRNFAKAMDGLS</sequence>
<dbReference type="EMBL" id="JAHUZN010000005">
    <property type="protein sequence ID" value="KAG8493669.1"/>
    <property type="molecule type" value="Genomic_DNA"/>
</dbReference>
<keyword evidence="3" id="KW-1185">Reference proteome</keyword>
<dbReference type="PANTHER" id="PTHR33872">
    <property type="entry name" value="DNA POLYMERASE EPSILON CATALYTIC SUBUNIT A"/>
    <property type="match status" value="1"/>
</dbReference>